<dbReference type="eggNOG" id="COG5295">
    <property type="taxonomic scope" value="Bacteria"/>
</dbReference>
<dbReference type="PATRIC" id="fig|867902.3.peg.1374"/>
<evidence type="ECO:0000313" key="3">
    <source>
        <dbReference type="EMBL" id="AFL96801.1"/>
    </source>
</evidence>
<dbReference type="AlphaFoldDB" id="I4A0U1"/>
<evidence type="ECO:0000256" key="2">
    <source>
        <dbReference type="SAM" id="SignalP"/>
    </source>
</evidence>
<dbReference type="GeneID" id="97258975"/>
<accession>I4A0U1</accession>
<dbReference type="KEGG" id="orh:Ornrh_0600"/>
<keyword evidence="5" id="KW-1185">Reference proteome</keyword>
<evidence type="ECO:0008006" key="6">
    <source>
        <dbReference type="Google" id="ProtNLM"/>
    </source>
</evidence>
<dbReference type="EMBL" id="CP003283">
    <property type="protein sequence ID" value="AFL97575.1"/>
    <property type="molecule type" value="Genomic_DNA"/>
</dbReference>
<sequence length="577" mass="60902">MKKQLLFLGMLLSGTGAFAQINTQGNIVPSINGQNPFLDASGYNAVGNSIAKGLYFPSADLTKWEFNVGVVNPSTFSSYFDGMVVYNSGAGKTLGDTSKGGKQVDVTPGFYYFKNPGQSFPVGSVANGQWVRLGAEAVAGNTTLGTLPKYTTTERDKLKGVEEGSLIYNTTTKQVEVYNGTGWDTVSGVATTNPGGGTPVSPGTGVTPPGGGVQPPSAGTDPSTGGGTQSNPGPGVIAGGINGGGSGTATISATQDIYVPSLKISNYQGVIRKITVSIPYTGGRGTYDVVDLVASNVRGEGGDVNDIRLKIIGGTFSSSGTVTGEIEVRGADNAFNVTKLDPNVFKTIASFTFKLGTQTQKLNVIATGGVTDKMYNVKTHNKLEHQFVYVPIISPKTGRIWLNNNLGAEYAKVGSKVFAPEKHMAGRTDKNAAGSLFQWQREPDGAELVDWSGSSPRMVYSGGPWRTDTHSYSALNLWQKQTANNPCPAGYHVPTISEWVAEGPLEYRNAPLYPLAYGHVVLSGFSETFSLNSGSDDEFWTSTSSNATTAKVVDTDGWSPDTSFNKSWGLPVRCIKD</sequence>
<protein>
    <recommendedName>
        <fullName evidence="6">Fibrobacter succinogenes major paralogous domain-containing protein</fullName>
    </recommendedName>
</protein>
<gene>
    <name evidence="3" type="ordered locus">Ornrh_0600</name>
    <name evidence="4" type="ordered locus">Ornrh_1402</name>
</gene>
<dbReference type="STRING" id="867902.Ornrh_0600"/>
<proteinExistence type="predicted"/>
<dbReference type="EMBL" id="CP003283">
    <property type="protein sequence ID" value="AFL96801.1"/>
    <property type="molecule type" value="Genomic_DNA"/>
</dbReference>
<feature type="signal peptide" evidence="2">
    <location>
        <begin position="1"/>
        <end position="19"/>
    </location>
</feature>
<dbReference type="HOGENOM" id="CLU_472375_0_0_10"/>
<keyword evidence="2" id="KW-0732">Signal</keyword>
<feature type="region of interest" description="Disordered" evidence="1">
    <location>
        <begin position="188"/>
        <end position="241"/>
    </location>
</feature>
<reference evidence="4 5" key="1">
    <citation type="submission" date="2012-06" db="EMBL/GenBank/DDBJ databases">
        <title>The complete genome of Ornithobacterium rhinotracheale DSM 15997.</title>
        <authorList>
            <consortium name="US DOE Joint Genome Institute (JGI-PGF)"/>
            <person name="Lucas S."/>
            <person name="Copeland A."/>
            <person name="Lapidus A."/>
            <person name="Goodwin L."/>
            <person name="Pitluck S."/>
            <person name="Peters L."/>
            <person name="Mikhailova N."/>
            <person name="Teshima H."/>
            <person name="Kyrpides N."/>
            <person name="Mavromatis K."/>
            <person name="Pagani I."/>
            <person name="Ivanova N."/>
            <person name="Ovchinnikova G."/>
            <person name="Zeytun A."/>
            <person name="Detter J.C."/>
            <person name="Han C."/>
            <person name="Land M."/>
            <person name="Hauser L."/>
            <person name="Markowitz V."/>
            <person name="Cheng J.-F."/>
            <person name="Hugenholtz P."/>
            <person name="Woyke T."/>
            <person name="Wu D."/>
            <person name="Lang E."/>
            <person name="Kopitz M."/>
            <person name="Brambilla E."/>
            <person name="Klenk H.-P."/>
            <person name="Eisen J.A."/>
        </authorList>
    </citation>
    <scope>NUCLEOTIDE SEQUENCE [LARGE SCALE GENOMIC DNA]</scope>
    <source>
        <strain evidence="5">ATCC 51463 / DSM 15997 / CCUG 23171 / LMG 9086</strain>
        <strain evidence="4">DSM 15997</strain>
    </source>
</reference>
<organism evidence="4 5">
    <name type="scientific">Ornithobacterium rhinotracheale (strain ATCC 51463 / DSM 15997 / CCUG 23171 / CIP 104009 / LMG 9086)</name>
    <dbReference type="NCBI Taxonomy" id="867902"/>
    <lineage>
        <taxon>Bacteria</taxon>
        <taxon>Pseudomonadati</taxon>
        <taxon>Bacteroidota</taxon>
        <taxon>Flavobacteriia</taxon>
        <taxon>Flavobacteriales</taxon>
        <taxon>Weeksellaceae</taxon>
        <taxon>Ornithobacterium</taxon>
    </lineage>
</organism>
<evidence type="ECO:0000313" key="4">
    <source>
        <dbReference type="EMBL" id="AFL97575.1"/>
    </source>
</evidence>
<dbReference type="Proteomes" id="UP000006051">
    <property type="component" value="Chromosome"/>
</dbReference>
<dbReference type="KEGG" id="orh:Ornrh_1402"/>
<evidence type="ECO:0000313" key="5">
    <source>
        <dbReference type="Proteomes" id="UP000006051"/>
    </source>
</evidence>
<dbReference type="RefSeq" id="WP_014790422.1">
    <property type="nucleotide sequence ID" value="NC_018016.1"/>
</dbReference>
<dbReference type="GeneID" id="71570470"/>
<evidence type="ECO:0000256" key="1">
    <source>
        <dbReference type="SAM" id="MobiDB-lite"/>
    </source>
</evidence>
<feature type="chain" id="PRO_5007673924" description="Fibrobacter succinogenes major paralogous domain-containing protein" evidence="2">
    <location>
        <begin position="20"/>
        <end position="577"/>
    </location>
</feature>
<name>I4A0U1_ORNRL</name>